<reference evidence="9 11" key="1">
    <citation type="journal article" date="2019" name="Nat. Microbiol.">
        <title>Expanding anaerobic alkane metabolism in the domain of Archaea.</title>
        <authorList>
            <person name="Wang Y."/>
            <person name="Wegener G."/>
            <person name="Hou J."/>
            <person name="Wang F."/>
            <person name="Xiao X."/>
        </authorList>
    </citation>
    <scope>NUCLEOTIDE SEQUENCE [LARGE SCALE GENOMIC DNA]</scope>
    <source>
        <strain evidence="9">WYZ-LMO11</strain>
    </source>
</reference>
<protein>
    <submittedName>
        <fullName evidence="8">Fumarate hydratase</fullName>
        <ecNumber evidence="8">4.2.1.2</ecNumber>
    </submittedName>
</protein>
<evidence type="ECO:0000313" key="9">
    <source>
        <dbReference type="EMBL" id="TDA40031.1"/>
    </source>
</evidence>
<sequence length="282" mass="31773">MNDIDTDIIVEAIRKLECDLPEDIERKLLEIREKEEGLSRIVVDSIIENIKYAREEKVPICQDTGIIEFFVKCSKEFKKIKKVIEEAIRRAVKEVPIRANTVNPFTRENQGENLGRFHPIIHFEYEDDGFIEIDILAKGAGSENVSRVYMLDPLKGIKGIKEAVIDTVRKADGKPCPPIIVGIGIGGNMELAIHLSKCALLRPINQRSSYEVARNLEEELIEEINNLGIGPMGFGGKTTALNVAIEWAHCHTASLPLCVNIQCWALRRISILYDGKETKIVR</sequence>
<comment type="similarity">
    <text evidence="1">Belongs to the class-I fumarase family.</text>
</comment>
<dbReference type="PANTHER" id="PTHR30389">
    <property type="entry name" value="FUMARATE HYDRATASE-RELATED"/>
    <property type="match status" value="1"/>
</dbReference>
<evidence type="ECO:0000313" key="11">
    <source>
        <dbReference type="Proteomes" id="UP000317265"/>
    </source>
</evidence>
<dbReference type="GO" id="GO:0051539">
    <property type="term" value="F:4 iron, 4 sulfur cluster binding"/>
    <property type="evidence" value="ECO:0007669"/>
    <property type="project" value="UniProtKB-KW"/>
</dbReference>
<evidence type="ECO:0000256" key="4">
    <source>
        <dbReference type="ARBA" id="ARBA00023004"/>
    </source>
</evidence>
<dbReference type="NCBIfam" id="TIGR00722">
    <property type="entry name" value="ttdA_fumA_fumB"/>
    <property type="match status" value="1"/>
</dbReference>
<dbReference type="PANTHER" id="PTHR30389:SF17">
    <property type="entry name" value="L(+)-TARTRATE DEHYDRATASE SUBUNIT ALPHA-RELATED"/>
    <property type="match status" value="1"/>
</dbReference>
<keyword evidence="6 8" id="KW-0456">Lyase</keyword>
<accession>A0A520KFP9</accession>
<name>A0A520KFP9_9CREN</name>
<dbReference type="Proteomes" id="UP000317265">
    <property type="component" value="Unassembled WGS sequence"/>
</dbReference>
<dbReference type="GO" id="GO:0004333">
    <property type="term" value="F:fumarate hydratase activity"/>
    <property type="evidence" value="ECO:0007669"/>
    <property type="project" value="UniProtKB-EC"/>
</dbReference>
<dbReference type="AlphaFoldDB" id="A0A520KFP9"/>
<organism evidence="8 10">
    <name type="scientific">Thermoproteota archaeon</name>
    <dbReference type="NCBI Taxonomy" id="2056631"/>
    <lineage>
        <taxon>Archaea</taxon>
        <taxon>Thermoproteota</taxon>
    </lineage>
</organism>
<evidence type="ECO:0000256" key="6">
    <source>
        <dbReference type="ARBA" id="ARBA00023239"/>
    </source>
</evidence>
<gene>
    <name evidence="9" type="ORF">DSO09_01510</name>
    <name evidence="8" type="ORF">EF809_03090</name>
</gene>
<evidence type="ECO:0000313" key="8">
    <source>
        <dbReference type="EMBL" id="RZN56371.1"/>
    </source>
</evidence>
<dbReference type="EC" id="4.2.1.2" evidence="8"/>
<evidence type="ECO:0000256" key="5">
    <source>
        <dbReference type="ARBA" id="ARBA00023014"/>
    </source>
</evidence>
<dbReference type="Proteomes" id="UP000316080">
    <property type="component" value="Unassembled WGS sequence"/>
</dbReference>
<dbReference type="InterPro" id="IPR004646">
    <property type="entry name" value="Fe-S_hydro-lyase_TtdA-typ_cat"/>
</dbReference>
<evidence type="ECO:0000256" key="1">
    <source>
        <dbReference type="ARBA" id="ARBA00008876"/>
    </source>
</evidence>
<dbReference type="GO" id="GO:0046872">
    <property type="term" value="F:metal ion binding"/>
    <property type="evidence" value="ECO:0007669"/>
    <property type="project" value="UniProtKB-KW"/>
</dbReference>
<keyword evidence="2" id="KW-0004">4Fe-4S</keyword>
<evidence type="ECO:0000313" key="10">
    <source>
        <dbReference type="Proteomes" id="UP000316080"/>
    </source>
</evidence>
<dbReference type="Pfam" id="PF05681">
    <property type="entry name" value="Fumerase"/>
    <property type="match status" value="1"/>
</dbReference>
<keyword evidence="3" id="KW-0479">Metal-binding</keyword>
<evidence type="ECO:0000256" key="2">
    <source>
        <dbReference type="ARBA" id="ARBA00022485"/>
    </source>
</evidence>
<proteinExistence type="inferred from homology"/>
<evidence type="ECO:0000256" key="3">
    <source>
        <dbReference type="ARBA" id="ARBA00022723"/>
    </source>
</evidence>
<dbReference type="InterPro" id="IPR051208">
    <property type="entry name" value="Class-I_Fumarase/Tartrate_DH"/>
</dbReference>
<dbReference type="NCBIfam" id="NF004885">
    <property type="entry name" value="PRK06246.1"/>
    <property type="match status" value="1"/>
</dbReference>
<feature type="domain" description="Fe-S hydro-lyase tartrate dehydratase alpha-type catalytic" evidence="7">
    <location>
        <begin position="7"/>
        <end position="270"/>
    </location>
</feature>
<keyword evidence="4" id="KW-0408">Iron</keyword>
<dbReference type="EMBL" id="RXIH01000025">
    <property type="protein sequence ID" value="RZN56371.1"/>
    <property type="molecule type" value="Genomic_DNA"/>
</dbReference>
<evidence type="ECO:0000259" key="7">
    <source>
        <dbReference type="Pfam" id="PF05681"/>
    </source>
</evidence>
<dbReference type="EMBL" id="QNVI01000016">
    <property type="protein sequence ID" value="TDA40031.1"/>
    <property type="molecule type" value="Genomic_DNA"/>
</dbReference>
<comment type="caution">
    <text evidence="8">The sequence shown here is derived from an EMBL/GenBank/DDBJ whole genome shotgun (WGS) entry which is preliminary data.</text>
</comment>
<keyword evidence="5" id="KW-0411">Iron-sulfur</keyword>
<reference evidence="8 10" key="2">
    <citation type="journal article" date="2019" name="Nat. Microbiol.">
        <title>Wide diversity of methane and short-chain alkane metabolisms in uncultured archaea.</title>
        <authorList>
            <person name="Borrel G."/>
            <person name="Adam P.S."/>
            <person name="McKay L.J."/>
            <person name="Chen L.X."/>
            <person name="Sierra-Garcia I.N."/>
            <person name="Sieber C.M."/>
            <person name="Letourneur Q."/>
            <person name="Ghozlane A."/>
            <person name="Andersen G.L."/>
            <person name="Li W.J."/>
            <person name="Hallam S.J."/>
            <person name="Muyzer G."/>
            <person name="de Oliveira V.M."/>
            <person name="Inskeep W.P."/>
            <person name="Banfield J.F."/>
            <person name="Gribaldo S."/>
        </authorList>
    </citation>
    <scope>NUCLEOTIDE SEQUENCE [LARGE SCALE GENOMIC DNA]</scope>
    <source>
        <strain evidence="8">Verst-YHS</strain>
    </source>
</reference>